<dbReference type="RefSeq" id="WP_118281260.1">
    <property type="nucleotide sequence ID" value="NZ_JACOPG010000001.1"/>
</dbReference>
<keyword evidence="4" id="KW-0812">Transmembrane</keyword>
<reference evidence="6 7" key="1">
    <citation type="submission" date="2020-08" db="EMBL/GenBank/DDBJ databases">
        <title>Genome public.</title>
        <authorList>
            <person name="Liu C."/>
            <person name="Sun Q."/>
        </authorList>
    </citation>
    <scope>NUCLEOTIDE SEQUENCE [LARGE SCALE GENOMIC DNA]</scope>
    <source>
        <strain evidence="6 7">NSJ-9</strain>
    </source>
</reference>
<evidence type="ECO:0000313" key="7">
    <source>
        <dbReference type="Proteomes" id="UP000643810"/>
    </source>
</evidence>
<comment type="caution">
    <text evidence="6">The sequence shown here is derived from an EMBL/GenBank/DDBJ whole genome shotgun (WGS) entry which is preliminary data.</text>
</comment>
<evidence type="ECO:0000259" key="5">
    <source>
        <dbReference type="PROSITE" id="PS01124"/>
    </source>
</evidence>
<sequence length="417" mass="48449">MKDVKMDDVRFVLERFFYGWKMNAIVFDADGKLVDFVMGTREKVDFSKKEELEGSIDVEDNDLYDTIHSKAEKANAPIIYVGQDGIYYLAFWDDEKRFFLFGPAAIEELSFAQQIAYRRRHQIKKQGYLVPKIPLASSLNGVALVYYTLTGRQVTERHIFEASHLKEGDIDLKQDMMVYETKNTVEEKQHLAYQEELNWLSRIENGTLKTLDDQMTPENLEKMERIGTLTGGNSMKQYEYMAVTSVTLASRAAIRGGVNAYESYRLSELYMQKISICTNAMEILQIHMQAVLKFAELVRQSKENRNYDCVEQCKDYIARHRTQKFSLEKVSEAVGKNASYLSRLFSEQTGMTMQDYAMNVRLENAANLLQYSNESIGEIAEYLNFSSQSYFGEKFKKKYGQTPVCYRREHKIRDFVE</sequence>
<dbReference type="PANTHER" id="PTHR43280">
    <property type="entry name" value="ARAC-FAMILY TRANSCRIPTIONAL REGULATOR"/>
    <property type="match status" value="1"/>
</dbReference>
<protein>
    <submittedName>
        <fullName evidence="6">Helix-turn-helix transcriptional regulator</fullName>
    </submittedName>
</protein>
<evidence type="ECO:0000313" key="6">
    <source>
        <dbReference type="EMBL" id="MBC5685097.1"/>
    </source>
</evidence>
<evidence type="ECO:0000256" key="2">
    <source>
        <dbReference type="ARBA" id="ARBA00023125"/>
    </source>
</evidence>
<evidence type="ECO:0000256" key="4">
    <source>
        <dbReference type="SAM" id="Phobius"/>
    </source>
</evidence>
<evidence type="ECO:0000256" key="1">
    <source>
        <dbReference type="ARBA" id="ARBA00023015"/>
    </source>
</evidence>
<dbReference type="EMBL" id="JACOPG010000001">
    <property type="protein sequence ID" value="MBC5685097.1"/>
    <property type="molecule type" value="Genomic_DNA"/>
</dbReference>
<dbReference type="InterPro" id="IPR018060">
    <property type="entry name" value="HTH_AraC"/>
</dbReference>
<dbReference type="Pfam" id="PF12833">
    <property type="entry name" value="HTH_18"/>
    <property type="match status" value="1"/>
</dbReference>
<dbReference type="InterPro" id="IPR009057">
    <property type="entry name" value="Homeodomain-like_sf"/>
</dbReference>
<keyword evidence="2" id="KW-0238">DNA-binding</keyword>
<dbReference type="PROSITE" id="PS00041">
    <property type="entry name" value="HTH_ARAC_FAMILY_1"/>
    <property type="match status" value="1"/>
</dbReference>
<evidence type="ECO:0000256" key="3">
    <source>
        <dbReference type="ARBA" id="ARBA00023163"/>
    </source>
</evidence>
<dbReference type="PANTHER" id="PTHR43280:SF2">
    <property type="entry name" value="HTH-TYPE TRANSCRIPTIONAL REGULATOR EXSA"/>
    <property type="match status" value="1"/>
</dbReference>
<dbReference type="PRINTS" id="PR00032">
    <property type="entry name" value="HTHARAC"/>
</dbReference>
<keyword evidence="7" id="KW-1185">Reference proteome</keyword>
<dbReference type="Proteomes" id="UP000643810">
    <property type="component" value="Unassembled WGS sequence"/>
</dbReference>
<dbReference type="SMART" id="SM00342">
    <property type="entry name" value="HTH_ARAC"/>
    <property type="match status" value="1"/>
</dbReference>
<keyword evidence="4" id="KW-0472">Membrane</keyword>
<dbReference type="InterPro" id="IPR020449">
    <property type="entry name" value="Tscrpt_reg_AraC-type_HTH"/>
</dbReference>
<organism evidence="6 7">
    <name type="scientific">Roseburia lenta</name>
    <dbReference type="NCBI Taxonomy" id="2763061"/>
    <lineage>
        <taxon>Bacteria</taxon>
        <taxon>Bacillati</taxon>
        <taxon>Bacillota</taxon>
        <taxon>Clostridia</taxon>
        <taxon>Lachnospirales</taxon>
        <taxon>Lachnospiraceae</taxon>
        <taxon>Roseburia</taxon>
    </lineage>
</organism>
<feature type="transmembrane region" description="Helical" evidence="4">
    <location>
        <begin position="128"/>
        <end position="149"/>
    </location>
</feature>
<keyword evidence="3" id="KW-0804">Transcription</keyword>
<gene>
    <name evidence="6" type="ORF">H8R94_00480</name>
</gene>
<dbReference type="SUPFAM" id="SSF46689">
    <property type="entry name" value="Homeodomain-like"/>
    <property type="match status" value="2"/>
</dbReference>
<dbReference type="Gene3D" id="1.10.10.60">
    <property type="entry name" value="Homeodomain-like"/>
    <property type="match status" value="2"/>
</dbReference>
<dbReference type="InterPro" id="IPR018062">
    <property type="entry name" value="HTH_AraC-typ_CS"/>
</dbReference>
<keyword evidence="1" id="KW-0805">Transcription regulation</keyword>
<feature type="domain" description="HTH araC/xylS-type" evidence="5">
    <location>
        <begin position="311"/>
        <end position="409"/>
    </location>
</feature>
<keyword evidence="4" id="KW-1133">Transmembrane helix</keyword>
<name>A0ABR7GCD0_9FIRM</name>
<dbReference type="PROSITE" id="PS01124">
    <property type="entry name" value="HTH_ARAC_FAMILY_2"/>
    <property type="match status" value="1"/>
</dbReference>
<accession>A0ABR7GCD0</accession>
<proteinExistence type="predicted"/>